<dbReference type="Proteomes" id="UP000295507">
    <property type="component" value="Unassembled WGS sequence"/>
</dbReference>
<dbReference type="Pfam" id="PF03061">
    <property type="entry name" value="4HBT"/>
    <property type="match status" value="1"/>
</dbReference>
<accession>A0A4R3R665</accession>
<reference evidence="6 7" key="1">
    <citation type="submission" date="2019-03" db="EMBL/GenBank/DDBJ databases">
        <title>Genomic Encyclopedia of Type Strains, Phase IV (KMG-V): Genome sequencing to study the core and pangenomes of soil and plant-associated prokaryotes.</title>
        <authorList>
            <person name="Whitman W."/>
        </authorList>
    </citation>
    <scope>NUCLEOTIDE SEQUENCE [LARGE SCALE GENOMIC DNA]</scope>
    <source>
        <strain evidence="4 7">Gr42</strain>
        <strain evidence="5 6">IE4868</strain>
    </source>
</reference>
<evidence type="ECO:0000313" key="5">
    <source>
        <dbReference type="EMBL" id="TCU41351.1"/>
    </source>
</evidence>
<evidence type="ECO:0000256" key="1">
    <source>
        <dbReference type="ARBA" id="ARBA00008324"/>
    </source>
</evidence>
<dbReference type="InterPro" id="IPR039298">
    <property type="entry name" value="ACOT13"/>
</dbReference>
<feature type="domain" description="Thioesterase" evidence="3">
    <location>
        <begin position="89"/>
        <end position="163"/>
    </location>
</feature>
<gene>
    <name evidence="5" type="ORF">EV129_101642</name>
    <name evidence="4" type="ORF">EV130_101209</name>
</gene>
<dbReference type="NCBIfam" id="TIGR00369">
    <property type="entry name" value="unchar_dom_1"/>
    <property type="match status" value="1"/>
</dbReference>
<dbReference type="PANTHER" id="PTHR21660">
    <property type="entry name" value="THIOESTERASE SUPERFAMILY MEMBER-RELATED"/>
    <property type="match status" value="1"/>
</dbReference>
<dbReference type="AlphaFoldDB" id="A0A4R3R665"/>
<protein>
    <submittedName>
        <fullName evidence="4">Uncharacterized protein (TIGR00369 family)</fullName>
    </submittedName>
</protein>
<dbReference type="CDD" id="cd03443">
    <property type="entry name" value="PaaI_thioesterase"/>
    <property type="match status" value="1"/>
</dbReference>
<proteinExistence type="inferred from homology"/>
<keyword evidence="2" id="KW-0378">Hydrolase</keyword>
<dbReference type="SUPFAM" id="SSF54637">
    <property type="entry name" value="Thioesterase/thiol ester dehydrase-isomerase"/>
    <property type="match status" value="1"/>
</dbReference>
<evidence type="ECO:0000313" key="7">
    <source>
        <dbReference type="Proteomes" id="UP000295547"/>
    </source>
</evidence>
<name>A0A4R3R665_9HYPH</name>
<evidence type="ECO:0000313" key="6">
    <source>
        <dbReference type="Proteomes" id="UP000295507"/>
    </source>
</evidence>
<keyword evidence="7" id="KW-1185">Reference proteome</keyword>
<dbReference type="EMBL" id="SMBJ01000001">
    <property type="protein sequence ID" value="TCU30638.1"/>
    <property type="molecule type" value="Genomic_DNA"/>
</dbReference>
<evidence type="ECO:0000256" key="2">
    <source>
        <dbReference type="ARBA" id="ARBA00022801"/>
    </source>
</evidence>
<dbReference type="RefSeq" id="WP_207900842.1">
    <property type="nucleotide sequence ID" value="NZ_SMBJ01000001.1"/>
</dbReference>
<dbReference type="InterPro" id="IPR006683">
    <property type="entry name" value="Thioestr_dom"/>
</dbReference>
<dbReference type="InterPro" id="IPR003736">
    <property type="entry name" value="PAAI_dom"/>
</dbReference>
<evidence type="ECO:0000313" key="4">
    <source>
        <dbReference type="EMBL" id="TCU30638.1"/>
    </source>
</evidence>
<organism evidence="4 7">
    <name type="scientific">Rhizobium azibense</name>
    <dbReference type="NCBI Taxonomy" id="1136135"/>
    <lineage>
        <taxon>Bacteria</taxon>
        <taxon>Pseudomonadati</taxon>
        <taxon>Pseudomonadota</taxon>
        <taxon>Alphaproteobacteria</taxon>
        <taxon>Hyphomicrobiales</taxon>
        <taxon>Rhizobiaceae</taxon>
        <taxon>Rhizobium/Agrobacterium group</taxon>
        <taxon>Rhizobium</taxon>
    </lineage>
</organism>
<sequence>MGDIALVNAVLTIISICYDLAKLLTESLLWVTGADFVALPLVDETVEQRIRESFNRQGLMRHLGAELHQIHRGVVVIRMPFASQLTQQHGYFHAGGLSAIADSAGGYARFTLFPEDTEVLTVEFKLNLLNPAEGEFVDAVGRVVKSGRTLTICQLEVFSSSGGERLQVALGQQTFICLRATVENLDLNALQTGRRPEARHSAATAMLACLRTKLNFCTAVVRASISV</sequence>
<evidence type="ECO:0000259" key="3">
    <source>
        <dbReference type="Pfam" id="PF03061"/>
    </source>
</evidence>
<dbReference type="PANTHER" id="PTHR21660:SF1">
    <property type="entry name" value="ACYL-COENZYME A THIOESTERASE 13"/>
    <property type="match status" value="1"/>
</dbReference>
<dbReference type="Gene3D" id="3.10.129.10">
    <property type="entry name" value="Hotdog Thioesterase"/>
    <property type="match status" value="1"/>
</dbReference>
<comment type="caution">
    <text evidence="4">The sequence shown here is derived from an EMBL/GenBank/DDBJ whole genome shotgun (WGS) entry which is preliminary data.</text>
</comment>
<comment type="similarity">
    <text evidence="1">Belongs to the thioesterase PaaI family.</text>
</comment>
<dbReference type="EMBL" id="SMBK01000001">
    <property type="protein sequence ID" value="TCU41351.1"/>
    <property type="molecule type" value="Genomic_DNA"/>
</dbReference>
<dbReference type="Proteomes" id="UP000295547">
    <property type="component" value="Unassembled WGS sequence"/>
</dbReference>
<dbReference type="InterPro" id="IPR029069">
    <property type="entry name" value="HotDog_dom_sf"/>
</dbReference>
<dbReference type="GO" id="GO:0047617">
    <property type="term" value="F:fatty acyl-CoA hydrolase activity"/>
    <property type="evidence" value="ECO:0007669"/>
    <property type="project" value="InterPro"/>
</dbReference>